<evidence type="ECO:0000313" key="2">
    <source>
        <dbReference type="EMBL" id="KAG5915187.1"/>
    </source>
</evidence>
<dbReference type="Pfam" id="PF09056">
    <property type="entry name" value="Phospholip_A2_3"/>
    <property type="match status" value="1"/>
</dbReference>
<reference evidence="2" key="1">
    <citation type="journal article" date="2020" name="bioRxiv">
        <title>Whole genome comparisons of ergot fungi reveals the divergence and evolution of species within the genus Claviceps are the result of varying mechanisms driving genome evolution and host range expansion.</title>
        <authorList>
            <person name="Wyka S.A."/>
            <person name="Mondo S.J."/>
            <person name="Liu M."/>
            <person name="Dettman J."/>
            <person name="Nalam V."/>
            <person name="Broders K.D."/>
        </authorList>
    </citation>
    <scope>NUCLEOTIDE SEQUENCE</scope>
    <source>
        <strain evidence="2">CCC 489</strain>
    </source>
</reference>
<dbReference type="SUPFAM" id="SSF48619">
    <property type="entry name" value="Phospholipase A2, PLA2"/>
    <property type="match status" value="1"/>
</dbReference>
<dbReference type="GO" id="GO:0004623">
    <property type="term" value="F:phospholipase A2 activity"/>
    <property type="evidence" value="ECO:0007669"/>
    <property type="project" value="InterPro"/>
</dbReference>
<evidence type="ECO:0008006" key="4">
    <source>
        <dbReference type="Google" id="ProtNLM"/>
    </source>
</evidence>
<evidence type="ECO:0000313" key="3">
    <source>
        <dbReference type="Proteomes" id="UP000811619"/>
    </source>
</evidence>
<dbReference type="EMBL" id="SRPY01001014">
    <property type="protein sequence ID" value="KAG5915187.1"/>
    <property type="molecule type" value="Genomic_DNA"/>
</dbReference>
<protein>
    <recommendedName>
        <fullName evidence="4">Phospholipase A2</fullName>
    </recommendedName>
</protein>
<keyword evidence="3" id="KW-1185">Reference proteome</keyword>
<dbReference type="AlphaFoldDB" id="A0A8K0J0X6"/>
<evidence type="ECO:0000256" key="1">
    <source>
        <dbReference type="SAM" id="SignalP"/>
    </source>
</evidence>
<accession>A0A8K0J0X6</accession>
<dbReference type="InterPro" id="IPR015141">
    <property type="entry name" value="PLipase_A2_prok/fun"/>
</dbReference>
<dbReference type="GO" id="GO:0050482">
    <property type="term" value="P:arachidonate secretion"/>
    <property type="evidence" value="ECO:0007669"/>
    <property type="project" value="InterPro"/>
</dbReference>
<proteinExistence type="predicted"/>
<dbReference type="InterPro" id="IPR036444">
    <property type="entry name" value="PLipase_A2_dom_sf"/>
</dbReference>
<name>A0A8K0J0X6_9HYPO</name>
<dbReference type="PROSITE" id="PS51257">
    <property type="entry name" value="PROKAR_LIPOPROTEIN"/>
    <property type="match status" value="1"/>
</dbReference>
<feature type="signal peptide" evidence="1">
    <location>
        <begin position="1"/>
        <end position="17"/>
    </location>
</feature>
<sequence length="231" mass="26541">MKVQLLVSTLLAASCEAIRMNPKPTVPMWNRPEYWNAKAHIPDVDRLMWDYTLKDFISRRNLQIPKWVDWTSDGCTHAPDNPFGFNYVIACYRHDFAYQNYRHEERFTRENKESIDLRFHDDLLTVCDEEDGLRKVCDTLAHIYYYGVHFFGGMDAGNKVPAPPAPHRELGDAPATHIEQFFEILIGNYEREVQFVTDLGLLPVIPGGVRAGLEPLLKQAAELDKQGGLHP</sequence>
<dbReference type="Proteomes" id="UP000811619">
    <property type="component" value="Unassembled WGS sequence"/>
</dbReference>
<dbReference type="OrthoDB" id="5120271at2759"/>
<feature type="chain" id="PRO_5035452633" description="Phospholipase A2" evidence="1">
    <location>
        <begin position="18"/>
        <end position="231"/>
    </location>
</feature>
<gene>
    <name evidence="2" type="ORF">E4U42_000108</name>
</gene>
<keyword evidence="1" id="KW-0732">Signal</keyword>
<dbReference type="GO" id="GO:0006644">
    <property type="term" value="P:phospholipid metabolic process"/>
    <property type="evidence" value="ECO:0007669"/>
    <property type="project" value="InterPro"/>
</dbReference>
<organism evidence="2 3">
    <name type="scientific">Claviceps africana</name>
    <dbReference type="NCBI Taxonomy" id="83212"/>
    <lineage>
        <taxon>Eukaryota</taxon>
        <taxon>Fungi</taxon>
        <taxon>Dikarya</taxon>
        <taxon>Ascomycota</taxon>
        <taxon>Pezizomycotina</taxon>
        <taxon>Sordariomycetes</taxon>
        <taxon>Hypocreomycetidae</taxon>
        <taxon>Hypocreales</taxon>
        <taxon>Clavicipitaceae</taxon>
        <taxon>Claviceps</taxon>
    </lineage>
</organism>
<dbReference type="Gene3D" id="1.20.90.10">
    <property type="entry name" value="Phospholipase A2 domain"/>
    <property type="match status" value="1"/>
</dbReference>
<comment type="caution">
    <text evidence="2">The sequence shown here is derived from an EMBL/GenBank/DDBJ whole genome shotgun (WGS) entry which is preliminary data.</text>
</comment>